<comment type="caution">
    <text evidence="1">The sequence shown here is derived from an EMBL/GenBank/DDBJ whole genome shotgun (WGS) entry which is preliminary data.</text>
</comment>
<protein>
    <submittedName>
        <fullName evidence="1">Uncharacterized protein</fullName>
    </submittedName>
</protein>
<gene>
    <name evidence="1" type="ORF">PsorP6_005482</name>
</gene>
<reference evidence="1 2" key="1">
    <citation type="journal article" date="2022" name="bioRxiv">
        <title>The genome of the oomycete Peronosclerospora sorghi, a cosmopolitan pathogen of maize and sorghum, is inflated with dispersed pseudogenes.</title>
        <authorList>
            <person name="Fletcher K."/>
            <person name="Martin F."/>
            <person name="Isakeit T."/>
            <person name="Cavanaugh K."/>
            <person name="Magill C."/>
            <person name="Michelmore R."/>
        </authorList>
    </citation>
    <scope>NUCLEOTIDE SEQUENCE [LARGE SCALE GENOMIC DNA]</scope>
    <source>
        <strain evidence="1">P6</strain>
    </source>
</reference>
<proteinExistence type="predicted"/>
<accession>A0ACC0W4E3</accession>
<organism evidence="1 2">
    <name type="scientific">Peronosclerospora sorghi</name>
    <dbReference type="NCBI Taxonomy" id="230839"/>
    <lineage>
        <taxon>Eukaryota</taxon>
        <taxon>Sar</taxon>
        <taxon>Stramenopiles</taxon>
        <taxon>Oomycota</taxon>
        <taxon>Peronosporomycetes</taxon>
        <taxon>Peronosporales</taxon>
        <taxon>Peronosporaceae</taxon>
        <taxon>Peronosclerospora</taxon>
    </lineage>
</organism>
<evidence type="ECO:0000313" key="1">
    <source>
        <dbReference type="EMBL" id="KAI9913332.1"/>
    </source>
</evidence>
<name>A0ACC0W4E3_9STRA</name>
<keyword evidence="2" id="KW-1185">Reference proteome</keyword>
<dbReference type="EMBL" id="CM047583">
    <property type="protein sequence ID" value="KAI9913332.1"/>
    <property type="molecule type" value="Genomic_DNA"/>
</dbReference>
<sequence>MRAASSLLLPHTRIYGRRNALKSLQSSSSFLTRSEWPVKRTFSFNPTYPTPSESAAMDDGPETSMSRMVCIKCSNTVCNTSDLVFFKWRQGIHVTSVTDHTLKNLFPADTVQKNETWKKRKMVCIKCNHHVGMLARVYSSDRVLFSASCVAVQLPEDQSPLLSMSGYPSSIVSFKMWSELILMAETEPKLKELLQIRRLDTIHQYSADHVELSRKFLMAKDLHQLLRLVDENAFQLNQHNIRTGMDCAGRFVASGTTRAKLKVTCSLAHNLMLGCCSLTFHNTNNLGTSKAPEDEVLAVSSPALFEKWSTSPDKTVDTKRFWKLIDETEKLVNFGITAFRTGRAVAYLTSALKRLRVGRETILRCVNRCESHCDLISADRPLAAKTLYMMQYDEPRINALEASMVVTNIVHLVSRENRKNEWVLDLLHATSKMVMTAVNEKETSAEDSERAANALIPLAQSFVLADSYDDDLFRHTFNEVNSGMLDRLKVPENVLPVLKSKMYLVHLDCKLNQRPHELRLSPALETESRAMFVSHEKRRKSSSFRLHHLIGTALDEIGIPHETLFALESGYHLNVAVPKLKIAIEIKPSDCYLVVEPGNEDKDPETFGTVDLKSRHLELLGWTVIDLHADRFSKLETLEDRVRHLSMLLEVAACKGRII</sequence>
<dbReference type="Proteomes" id="UP001163321">
    <property type="component" value="Chromosome 4"/>
</dbReference>
<evidence type="ECO:0000313" key="2">
    <source>
        <dbReference type="Proteomes" id="UP001163321"/>
    </source>
</evidence>